<dbReference type="Pfam" id="PF01757">
    <property type="entry name" value="Acyl_transf_3"/>
    <property type="match status" value="1"/>
</dbReference>
<feature type="transmembrane region" description="Helical" evidence="1">
    <location>
        <begin position="166"/>
        <end position="188"/>
    </location>
</feature>
<keyword evidence="1" id="KW-1133">Transmembrane helix</keyword>
<feature type="transmembrane region" description="Helical" evidence="1">
    <location>
        <begin position="86"/>
        <end position="105"/>
    </location>
</feature>
<gene>
    <name evidence="3" type="ORF">CRM82_15070</name>
</gene>
<proteinExistence type="predicted"/>
<feature type="transmembrane region" description="Helical" evidence="1">
    <location>
        <begin position="12"/>
        <end position="30"/>
    </location>
</feature>
<dbReference type="InterPro" id="IPR050879">
    <property type="entry name" value="Acyltransferase_3"/>
</dbReference>
<feature type="transmembrane region" description="Helical" evidence="1">
    <location>
        <begin position="322"/>
        <end position="342"/>
    </location>
</feature>
<dbReference type="PANTHER" id="PTHR23028:SF53">
    <property type="entry name" value="ACYL_TRANSF_3 DOMAIN-CONTAINING PROTEIN"/>
    <property type="match status" value="1"/>
</dbReference>
<feature type="transmembrane region" description="Helical" evidence="1">
    <location>
        <begin position="200"/>
        <end position="220"/>
    </location>
</feature>
<evidence type="ECO:0000256" key="1">
    <source>
        <dbReference type="SAM" id="Phobius"/>
    </source>
</evidence>
<feature type="transmembrane region" description="Helical" evidence="1">
    <location>
        <begin position="139"/>
        <end position="159"/>
    </location>
</feature>
<keyword evidence="3" id="KW-0012">Acyltransferase</keyword>
<keyword evidence="1" id="KW-0812">Transmembrane</keyword>
<feature type="transmembrane region" description="Helical" evidence="1">
    <location>
        <begin position="50"/>
        <end position="74"/>
    </location>
</feature>
<name>A0A2A7UWV1_COMTR</name>
<dbReference type="GO" id="GO:0016020">
    <property type="term" value="C:membrane"/>
    <property type="evidence" value="ECO:0007669"/>
    <property type="project" value="TreeGrafter"/>
</dbReference>
<evidence type="ECO:0000313" key="4">
    <source>
        <dbReference type="Proteomes" id="UP000220246"/>
    </source>
</evidence>
<protein>
    <submittedName>
        <fullName evidence="3">Acyltransferase</fullName>
    </submittedName>
</protein>
<reference evidence="4" key="1">
    <citation type="submission" date="2017-09" db="EMBL/GenBank/DDBJ databases">
        <title>FDA dAtabase for Regulatory Grade micrObial Sequences (FDA-ARGOS): Supporting development and validation of Infectious Disease Dx tests.</title>
        <authorList>
            <person name="Minogue T."/>
            <person name="Wolcott M."/>
            <person name="Wasieloski L."/>
            <person name="Aguilar W."/>
            <person name="Moore D."/>
            <person name="Tallon L."/>
            <person name="Sadzewicz L."/>
            <person name="Ott S."/>
            <person name="Zhao X."/>
            <person name="Nagaraj S."/>
            <person name="Vavikolanu K."/>
            <person name="Aluvathingal J."/>
            <person name="Nadendla S."/>
            <person name="Sichtig H."/>
        </authorList>
    </citation>
    <scope>NUCLEOTIDE SEQUENCE [LARGE SCALE GENOMIC DNA]</scope>
    <source>
        <strain evidence="4">FDAARGOS_394</strain>
    </source>
</reference>
<evidence type="ECO:0000259" key="2">
    <source>
        <dbReference type="Pfam" id="PF01757"/>
    </source>
</evidence>
<feature type="transmembrane region" description="Helical" evidence="1">
    <location>
        <begin position="232"/>
        <end position="252"/>
    </location>
</feature>
<dbReference type="PANTHER" id="PTHR23028">
    <property type="entry name" value="ACETYLTRANSFERASE"/>
    <property type="match status" value="1"/>
</dbReference>
<keyword evidence="4" id="KW-1185">Reference proteome</keyword>
<evidence type="ECO:0000313" key="3">
    <source>
        <dbReference type="EMBL" id="PEH89743.1"/>
    </source>
</evidence>
<sequence length="390" mass="44286">MTLLNKNKMDSLQCLRGFAAVSVVFYHFSFSLPLWSDKSTSYAAEILSKGYLGVDIFFVISGFILAWVGVLSRAEPANPGSFAIKRFFRIAPSYWVSMLFIAYLLSKSDPSGVDFLKMMFFIPLGNLQAPYYSLLMNDVGWTLCYEIAFYLIFCISLFFGRFALAAAVSIILFFVFILPIFFGILPSFDSNRDTQFSLVYLRLITNPMMLEFIPGIAAAWGFYKFKDKIPTLFAWLIFALGVTLLIYGYLNVDKAKGFSFLGAALPAGLVILGATIIEYRGMINFPKFLVWLGDVSFALYLTHWALRWGIFEKYFPSPVTVIGIYGGIFVKMSIALGLSFFWKKYIEDPTSLWANKLENIFFKIKNNIQIPQRLVPTKSGYTTCSRSVRR</sequence>
<keyword evidence="3" id="KW-0808">Transferase</keyword>
<feature type="transmembrane region" description="Helical" evidence="1">
    <location>
        <begin position="289"/>
        <end position="310"/>
    </location>
</feature>
<organism evidence="3 4">
    <name type="scientific">Comamonas terrigena</name>
    <dbReference type="NCBI Taxonomy" id="32013"/>
    <lineage>
        <taxon>Bacteria</taxon>
        <taxon>Pseudomonadati</taxon>
        <taxon>Pseudomonadota</taxon>
        <taxon>Betaproteobacteria</taxon>
        <taxon>Burkholderiales</taxon>
        <taxon>Comamonadaceae</taxon>
        <taxon>Comamonas</taxon>
    </lineage>
</organism>
<dbReference type="Proteomes" id="UP000220246">
    <property type="component" value="Unassembled WGS sequence"/>
</dbReference>
<feature type="transmembrane region" description="Helical" evidence="1">
    <location>
        <begin position="258"/>
        <end position="277"/>
    </location>
</feature>
<dbReference type="GO" id="GO:0016747">
    <property type="term" value="F:acyltransferase activity, transferring groups other than amino-acyl groups"/>
    <property type="evidence" value="ECO:0007669"/>
    <property type="project" value="InterPro"/>
</dbReference>
<feature type="domain" description="Acyltransferase 3" evidence="2">
    <location>
        <begin position="11"/>
        <end position="327"/>
    </location>
</feature>
<dbReference type="EMBL" id="PDEA01000001">
    <property type="protein sequence ID" value="PEH89743.1"/>
    <property type="molecule type" value="Genomic_DNA"/>
</dbReference>
<dbReference type="OrthoDB" id="9814807at2"/>
<comment type="caution">
    <text evidence="3">The sequence shown here is derived from an EMBL/GenBank/DDBJ whole genome shotgun (WGS) entry which is preliminary data.</text>
</comment>
<dbReference type="STRING" id="1219032.GCA_001515545_00372"/>
<accession>A0A2A7UWV1</accession>
<dbReference type="GO" id="GO:0000271">
    <property type="term" value="P:polysaccharide biosynthetic process"/>
    <property type="evidence" value="ECO:0007669"/>
    <property type="project" value="TreeGrafter"/>
</dbReference>
<dbReference type="InterPro" id="IPR002656">
    <property type="entry name" value="Acyl_transf_3_dom"/>
</dbReference>
<keyword evidence="1" id="KW-0472">Membrane</keyword>
<dbReference type="RefSeq" id="WP_083520209.1">
    <property type="nucleotide sequence ID" value="NZ_UIGV01000001.1"/>
</dbReference>
<dbReference type="AlphaFoldDB" id="A0A2A7UWV1"/>